<gene>
    <name evidence="2" type="ORF">NDU88_006065</name>
</gene>
<proteinExistence type="predicted"/>
<evidence type="ECO:0000313" key="2">
    <source>
        <dbReference type="EMBL" id="KAJ1139698.1"/>
    </source>
</evidence>
<dbReference type="Proteomes" id="UP001066276">
    <property type="component" value="Chromosome 6"/>
</dbReference>
<name>A0AAV7QMJ4_PLEWA</name>
<evidence type="ECO:0000313" key="3">
    <source>
        <dbReference type="Proteomes" id="UP001066276"/>
    </source>
</evidence>
<reference evidence="2" key="1">
    <citation type="journal article" date="2022" name="bioRxiv">
        <title>Sequencing and chromosome-scale assembly of the giantPleurodeles waltlgenome.</title>
        <authorList>
            <person name="Brown T."/>
            <person name="Elewa A."/>
            <person name="Iarovenko S."/>
            <person name="Subramanian E."/>
            <person name="Araus A.J."/>
            <person name="Petzold A."/>
            <person name="Susuki M."/>
            <person name="Suzuki K.-i.T."/>
            <person name="Hayashi T."/>
            <person name="Toyoda A."/>
            <person name="Oliveira C."/>
            <person name="Osipova E."/>
            <person name="Leigh N.D."/>
            <person name="Simon A."/>
            <person name="Yun M.H."/>
        </authorList>
    </citation>
    <scope>NUCLEOTIDE SEQUENCE</scope>
    <source>
        <strain evidence="2">20211129_DDA</strain>
        <tissue evidence="2">Liver</tissue>
    </source>
</reference>
<dbReference type="AlphaFoldDB" id="A0AAV7QMJ4"/>
<feature type="region of interest" description="Disordered" evidence="1">
    <location>
        <begin position="117"/>
        <end position="145"/>
    </location>
</feature>
<evidence type="ECO:0000256" key="1">
    <source>
        <dbReference type="SAM" id="MobiDB-lite"/>
    </source>
</evidence>
<feature type="compositionally biased region" description="Basic residues" evidence="1">
    <location>
        <begin position="1"/>
        <end position="12"/>
    </location>
</feature>
<comment type="caution">
    <text evidence="2">The sequence shown here is derived from an EMBL/GenBank/DDBJ whole genome shotgun (WGS) entry which is preliminary data.</text>
</comment>
<sequence>MPTHTTQHHKQMSGHSDGRPKCAHRNTHLGEVQQYHGELAKGDRTKKAKMKEYADRRQRAQLSTVQEGDWVLIRQEQKRKLDSLYHEHPLQVTNRKGTMVMAVSDDKRVTQNITHFRKCNPSPKEALSGVDSDVTEDASTPVMRS</sequence>
<dbReference type="EMBL" id="JANPWB010000010">
    <property type="protein sequence ID" value="KAJ1139698.1"/>
    <property type="molecule type" value="Genomic_DNA"/>
</dbReference>
<feature type="region of interest" description="Disordered" evidence="1">
    <location>
        <begin position="1"/>
        <end position="24"/>
    </location>
</feature>
<protein>
    <submittedName>
        <fullName evidence="2">Uncharacterized protein</fullName>
    </submittedName>
</protein>
<accession>A0AAV7QMJ4</accession>
<keyword evidence="3" id="KW-1185">Reference proteome</keyword>
<organism evidence="2 3">
    <name type="scientific">Pleurodeles waltl</name>
    <name type="common">Iberian ribbed newt</name>
    <dbReference type="NCBI Taxonomy" id="8319"/>
    <lineage>
        <taxon>Eukaryota</taxon>
        <taxon>Metazoa</taxon>
        <taxon>Chordata</taxon>
        <taxon>Craniata</taxon>
        <taxon>Vertebrata</taxon>
        <taxon>Euteleostomi</taxon>
        <taxon>Amphibia</taxon>
        <taxon>Batrachia</taxon>
        <taxon>Caudata</taxon>
        <taxon>Salamandroidea</taxon>
        <taxon>Salamandridae</taxon>
        <taxon>Pleurodelinae</taxon>
        <taxon>Pleurodeles</taxon>
    </lineage>
</organism>